<keyword evidence="4" id="KW-0997">Cell inner membrane</keyword>
<sequence>MTASEIFTQQLINGLTTGSYLALIALGYTMVYGLIELINFAHGDIYALGFFLSLTLLTWLGVPRTLVAALPGSTLLWMLPVVMLLTMLGTGLVNVSLDRLAYKPLRRAPRIAVLITAVGASFALENLMQNWYGPSQVLYPNVLPDVNLARLALGESSSLLLSTKDVFLFSITMPMLGALVWFVRSTRLGKAIRAVAQDREAAAMMGINVERVIAMAFFLGGALAGAAGMVVGMYLNTGRYLMGFDVGLKAFTAAVLGGIGSLPGAVLGGYAIGLLSAFSDQYISSTWTRAVVFGILVLVLVFRPWGLLGQPPPERY</sequence>
<evidence type="ECO:0000256" key="10">
    <source>
        <dbReference type="SAM" id="Phobius"/>
    </source>
</evidence>
<reference evidence="11" key="1">
    <citation type="submission" date="2019-03" db="EMBL/GenBank/DDBJ databases">
        <title>Lake Tanganyika Metagenome-Assembled Genomes (MAGs).</title>
        <authorList>
            <person name="Tran P."/>
        </authorList>
    </citation>
    <scope>NUCLEOTIDE SEQUENCE</scope>
    <source>
        <strain evidence="11">K_DeepCast_65m_m2_066</strain>
    </source>
</reference>
<evidence type="ECO:0000313" key="12">
    <source>
        <dbReference type="Proteomes" id="UP000712673"/>
    </source>
</evidence>
<dbReference type="InterPro" id="IPR052157">
    <property type="entry name" value="BCAA_transport_permease"/>
</dbReference>
<dbReference type="GO" id="GO:0015808">
    <property type="term" value="P:L-alanine transport"/>
    <property type="evidence" value="ECO:0007669"/>
    <property type="project" value="TreeGrafter"/>
</dbReference>
<dbReference type="Proteomes" id="UP000712673">
    <property type="component" value="Unassembled WGS sequence"/>
</dbReference>
<dbReference type="AlphaFoldDB" id="A0A937W130"/>
<keyword evidence="7 10" id="KW-1133">Transmembrane helix</keyword>
<evidence type="ECO:0000256" key="7">
    <source>
        <dbReference type="ARBA" id="ARBA00022989"/>
    </source>
</evidence>
<dbReference type="GO" id="GO:0015192">
    <property type="term" value="F:L-phenylalanine transmembrane transporter activity"/>
    <property type="evidence" value="ECO:0007669"/>
    <property type="project" value="TreeGrafter"/>
</dbReference>
<accession>A0A937W130</accession>
<feature type="transmembrane region" description="Helical" evidence="10">
    <location>
        <begin position="255"/>
        <end position="278"/>
    </location>
</feature>
<dbReference type="Pfam" id="PF02653">
    <property type="entry name" value="BPD_transp_2"/>
    <property type="match status" value="1"/>
</dbReference>
<comment type="caution">
    <text evidence="11">The sequence shown here is derived from an EMBL/GenBank/DDBJ whole genome shotgun (WGS) entry which is preliminary data.</text>
</comment>
<keyword evidence="6" id="KW-0029">Amino-acid transport</keyword>
<dbReference type="GO" id="GO:1903806">
    <property type="term" value="P:L-isoleucine import across plasma membrane"/>
    <property type="evidence" value="ECO:0007669"/>
    <property type="project" value="TreeGrafter"/>
</dbReference>
<evidence type="ECO:0000256" key="9">
    <source>
        <dbReference type="ARBA" id="ARBA00037998"/>
    </source>
</evidence>
<dbReference type="CDD" id="cd06582">
    <property type="entry name" value="TM_PBP1_LivH_like"/>
    <property type="match status" value="1"/>
</dbReference>
<dbReference type="GO" id="GO:0015190">
    <property type="term" value="F:L-leucine transmembrane transporter activity"/>
    <property type="evidence" value="ECO:0007669"/>
    <property type="project" value="TreeGrafter"/>
</dbReference>
<dbReference type="GO" id="GO:0042941">
    <property type="term" value="P:D-alanine transmembrane transport"/>
    <property type="evidence" value="ECO:0007669"/>
    <property type="project" value="TreeGrafter"/>
</dbReference>
<evidence type="ECO:0000256" key="1">
    <source>
        <dbReference type="ARBA" id="ARBA00004651"/>
    </source>
</evidence>
<comment type="subcellular location">
    <subcellularLocation>
        <location evidence="1">Cell membrane</location>
        <topology evidence="1">Multi-pass membrane protein</topology>
    </subcellularLocation>
</comment>
<evidence type="ECO:0000256" key="6">
    <source>
        <dbReference type="ARBA" id="ARBA00022970"/>
    </source>
</evidence>
<feature type="transmembrane region" description="Helical" evidence="10">
    <location>
        <begin position="20"/>
        <end position="38"/>
    </location>
</feature>
<dbReference type="EMBL" id="VGLS01000133">
    <property type="protein sequence ID" value="MBM3223372.1"/>
    <property type="molecule type" value="Genomic_DNA"/>
</dbReference>
<keyword evidence="2" id="KW-0813">Transport</keyword>
<protein>
    <submittedName>
        <fullName evidence="11">Branched-chain amino acid ABC transporter permease</fullName>
    </submittedName>
</protein>
<feature type="transmembrane region" description="Helical" evidence="10">
    <location>
        <begin position="290"/>
        <end position="308"/>
    </location>
</feature>
<dbReference type="GO" id="GO:0005304">
    <property type="term" value="F:L-valine transmembrane transporter activity"/>
    <property type="evidence" value="ECO:0007669"/>
    <property type="project" value="TreeGrafter"/>
</dbReference>
<keyword evidence="5 10" id="KW-0812">Transmembrane</keyword>
<keyword evidence="8 10" id="KW-0472">Membrane</keyword>
<proteinExistence type="inferred from homology"/>
<keyword evidence="3" id="KW-1003">Cell membrane</keyword>
<name>A0A937W130_UNCTE</name>
<evidence type="ECO:0000313" key="11">
    <source>
        <dbReference type="EMBL" id="MBM3223372.1"/>
    </source>
</evidence>
<feature type="transmembrane region" description="Helical" evidence="10">
    <location>
        <begin position="45"/>
        <end position="62"/>
    </location>
</feature>
<dbReference type="InterPro" id="IPR001851">
    <property type="entry name" value="ABC_transp_permease"/>
</dbReference>
<dbReference type="PANTHER" id="PTHR11795">
    <property type="entry name" value="BRANCHED-CHAIN AMINO ACID TRANSPORT SYSTEM PERMEASE PROTEIN LIVH"/>
    <property type="match status" value="1"/>
</dbReference>
<evidence type="ECO:0000256" key="2">
    <source>
        <dbReference type="ARBA" id="ARBA00022448"/>
    </source>
</evidence>
<dbReference type="GO" id="GO:0005886">
    <property type="term" value="C:plasma membrane"/>
    <property type="evidence" value="ECO:0007669"/>
    <property type="project" value="UniProtKB-SubCell"/>
</dbReference>
<feature type="transmembrane region" description="Helical" evidence="10">
    <location>
        <begin position="74"/>
        <end position="95"/>
    </location>
</feature>
<dbReference type="GO" id="GO:0015188">
    <property type="term" value="F:L-isoleucine transmembrane transporter activity"/>
    <property type="evidence" value="ECO:0007669"/>
    <property type="project" value="TreeGrafter"/>
</dbReference>
<evidence type="ECO:0000256" key="8">
    <source>
        <dbReference type="ARBA" id="ARBA00023136"/>
    </source>
</evidence>
<organism evidence="11 12">
    <name type="scientific">Tectimicrobiota bacterium</name>
    <dbReference type="NCBI Taxonomy" id="2528274"/>
    <lineage>
        <taxon>Bacteria</taxon>
        <taxon>Pseudomonadati</taxon>
        <taxon>Nitrospinota/Tectimicrobiota group</taxon>
        <taxon>Candidatus Tectimicrobiota</taxon>
    </lineage>
</organism>
<evidence type="ECO:0000256" key="4">
    <source>
        <dbReference type="ARBA" id="ARBA00022519"/>
    </source>
</evidence>
<feature type="transmembrane region" description="Helical" evidence="10">
    <location>
        <begin position="107"/>
        <end position="124"/>
    </location>
</feature>
<feature type="transmembrane region" description="Helical" evidence="10">
    <location>
        <begin position="212"/>
        <end position="235"/>
    </location>
</feature>
<gene>
    <name evidence="11" type="ORF">FJZ47_06185</name>
</gene>
<dbReference type="PANTHER" id="PTHR11795:SF371">
    <property type="entry name" value="HIGH-AFFINITY BRANCHED-CHAIN AMINO ACID TRANSPORT SYSTEM PERMEASE PROTEIN LIVH"/>
    <property type="match status" value="1"/>
</dbReference>
<evidence type="ECO:0000256" key="5">
    <source>
        <dbReference type="ARBA" id="ARBA00022692"/>
    </source>
</evidence>
<evidence type="ECO:0000256" key="3">
    <source>
        <dbReference type="ARBA" id="ARBA00022475"/>
    </source>
</evidence>
<feature type="transmembrane region" description="Helical" evidence="10">
    <location>
        <begin position="166"/>
        <end position="183"/>
    </location>
</feature>
<comment type="similarity">
    <text evidence="9">Belongs to the binding-protein-dependent transport system permease family. LivHM subfamily.</text>
</comment>